<organism evidence="11 12">
    <name type="scientific">Alteromonas sediminis</name>
    <dbReference type="NCBI Taxonomy" id="2259342"/>
    <lineage>
        <taxon>Bacteria</taxon>
        <taxon>Pseudomonadati</taxon>
        <taxon>Pseudomonadota</taxon>
        <taxon>Gammaproteobacteria</taxon>
        <taxon>Alteromonadales</taxon>
        <taxon>Alteromonadaceae</taxon>
        <taxon>Alteromonas/Salinimonas group</taxon>
        <taxon>Alteromonas</taxon>
    </lineage>
</organism>
<dbReference type="InterPro" id="IPR006145">
    <property type="entry name" value="PsdUridine_synth_RsuA/RluA"/>
</dbReference>
<name>A0A3N5YA68_9ALTE</name>
<dbReference type="OrthoDB" id="9785808at2"/>
<dbReference type="InterPro" id="IPR050188">
    <property type="entry name" value="RluA_PseudoU_synthase"/>
</dbReference>
<evidence type="ECO:0000256" key="5">
    <source>
        <dbReference type="ARBA" id="ARBA00038943"/>
    </source>
</evidence>
<evidence type="ECO:0000256" key="3">
    <source>
        <dbReference type="ARBA" id="ARBA00036607"/>
    </source>
</evidence>
<dbReference type="InterPro" id="IPR006224">
    <property type="entry name" value="PsdUridine_synth_RluA-like_CS"/>
</dbReference>
<keyword evidence="1" id="KW-0819">tRNA processing</keyword>
<dbReference type="PANTHER" id="PTHR21600">
    <property type="entry name" value="MITOCHONDRIAL RNA PSEUDOURIDINE SYNTHASE"/>
    <property type="match status" value="1"/>
</dbReference>
<keyword evidence="2" id="KW-0413">Isomerase</keyword>
<keyword evidence="12" id="KW-1185">Reference proteome</keyword>
<proteinExistence type="predicted"/>
<evidence type="ECO:0000256" key="1">
    <source>
        <dbReference type="ARBA" id="ARBA00022694"/>
    </source>
</evidence>
<evidence type="ECO:0000256" key="7">
    <source>
        <dbReference type="ARBA" id="ARBA00041803"/>
    </source>
</evidence>
<evidence type="ECO:0000313" key="11">
    <source>
        <dbReference type="EMBL" id="RPJ68359.1"/>
    </source>
</evidence>
<dbReference type="SUPFAM" id="SSF55120">
    <property type="entry name" value="Pseudouridine synthase"/>
    <property type="match status" value="1"/>
</dbReference>
<dbReference type="EC" id="5.4.99.26" evidence="5"/>
<comment type="function">
    <text evidence="4">Responsible for synthesis of pseudouridine from uracil-65 in transfer RNAs.</text>
</comment>
<dbReference type="GO" id="GO:0000455">
    <property type="term" value="P:enzyme-directed rRNA pseudouridine synthesis"/>
    <property type="evidence" value="ECO:0007669"/>
    <property type="project" value="TreeGrafter"/>
</dbReference>
<dbReference type="PROSITE" id="PS01129">
    <property type="entry name" value="PSI_RLU"/>
    <property type="match status" value="1"/>
</dbReference>
<dbReference type="Gene3D" id="3.30.2350.10">
    <property type="entry name" value="Pseudouridine synthase"/>
    <property type="match status" value="1"/>
</dbReference>
<feature type="domain" description="Pseudouridine synthase RsuA/RluA-like" evidence="10">
    <location>
        <begin position="15"/>
        <end position="172"/>
    </location>
</feature>
<sequence>MNNQPLSILYQDDCVIAINKPSGLLVHRSPLDKRAQHFAVQQLRDQVGRHVYPVHRLDRPTSGVLLFAFSPDTVALLQKNWDRGVQKRYQALVRGWVKGAGIIDYPLRYEPDKIAEKHKREDNVQQAMSYYQSIQHYQAPYPVGRYKTGRYSLVELGLYTGRKHQLRRHMAHIRHPIVGDTTHGDGKQNAFMRAQFGCEHLALSCISIQFVHPKTGRTVMVSSPRSENFESCLTQLAQFSL</sequence>
<dbReference type="EMBL" id="RPOK01000001">
    <property type="protein sequence ID" value="RPJ68359.1"/>
    <property type="molecule type" value="Genomic_DNA"/>
</dbReference>
<evidence type="ECO:0000256" key="6">
    <source>
        <dbReference type="ARBA" id="ARBA00040675"/>
    </source>
</evidence>
<dbReference type="GO" id="GO:0008033">
    <property type="term" value="P:tRNA processing"/>
    <property type="evidence" value="ECO:0007669"/>
    <property type="project" value="UniProtKB-KW"/>
</dbReference>
<evidence type="ECO:0000313" key="12">
    <source>
        <dbReference type="Proteomes" id="UP000275281"/>
    </source>
</evidence>
<evidence type="ECO:0000256" key="9">
    <source>
        <dbReference type="ARBA" id="ARBA00043049"/>
    </source>
</evidence>
<dbReference type="GO" id="GO:0160149">
    <property type="term" value="F:tRNA pseudouridine(65) synthase activity"/>
    <property type="evidence" value="ECO:0007669"/>
    <property type="project" value="UniProtKB-EC"/>
</dbReference>
<dbReference type="Proteomes" id="UP000275281">
    <property type="component" value="Unassembled WGS sequence"/>
</dbReference>
<reference evidence="11 12" key="1">
    <citation type="submission" date="2018-11" db="EMBL/GenBank/DDBJ databases">
        <authorList>
            <person name="Ye M.-Q."/>
            <person name="Du Z.-J."/>
        </authorList>
    </citation>
    <scope>NUCLEOTIDE SEQUENCE [LARGE SCALE GENOMIC DNA]</scope>
    <source>
        <strain evidence="11 12">U0105</strain>
    </source>
</reference>
<dbReference type="GO" id="GO:0003723">
    <property type="term" value="F:RNA binding"/>
    <property type="evidence" value="ECO:0007669"/>
    <property type="project" value="InterPro"/>
</dbReference>
<comment type="catalytic activity">
    <reaction evidence="3">
        <text>uridine(65) in tRNA = pseudouridine(65) in tRNA</text>
        <dbReference type="Rhea" id="RHEA:42536"/>
        <dbReference type="Rhea" id="RHEA-COMP:10103"/>
        <dbReference type="Rhea" id="RHEA-COMP:10104"/>
        <dbReference type="ChEBI" id="CHEBI:65314"/>
        <dbReference type="ChEBI" id="CHEBI:65315"/>
        <dbReference type="EC" id="5.4.99.26"/>
    </reaction>
</comment>
<evidence type="ECO:0000256" key="8">
    <source>
        <dbReference type="ARBA" id="ARBA00041975"/>
    </source>
</evidence>
<dbReference type="PANTHER" id="PTHR21600:SF56">
    <property type="entry name" value="TRNA PSEUDOURIDINE SYNTHASE C"/>
    <property type="match status" value="1"/>
</dbReference>
<evidence type="ECO:0000259" key="10">
    <source>
        <dbReference type="Pfam" id="PF00849"/>
    </source>
</evidence>
<protein>
    <recommendedName>
        <fullName evidence="6">tRNA pseudouridine synthase C</fullName>
        <ecNumber evidence="5">5.4.99.26</ecNumber>
    </recommendedName>
    <alternativeName>
        <fullName evidence="8">tRNA pseudouridine(65) synthase</fullName>
    </alternativeName>
    <alternativeName>
        <fullName evidence="9">tRNA pseudouridylate synthase C</fullName>
    </alternativeName>
    <alternativeName>
        <fullName evidence="7">tRNA-uridine isomerase C</fullName>
    </alternativeName>
</protein>
<dbReference type="AlphaFoldDB" id="A0A3N5YA68"/>
<dbReference type="InterPro" id="IPR020103">
    <property type="entry name" value="PsdUridine_synth_cat_dom_sf"/>
</dbReference>
<comment type="caution">
    <text evidence="11">The sequence shown here is derived from an EMBL/GenBank/DDBJ whole genome shotgun (WGS) entry which is preliminary data.</text>
</comment>
<evidence type="ECO:0000256" key="2">
    <source>
        <dbReference type="ARBA" id="ARBA00023235"/>
    </source>
</evidence>
<gene>
    <name evidence="11" type="ORF">DRW07_02820</name>
</gene>
<accession>A0A3N5YA68</accession>
<dbReference type="Pfam" id="PF00849">
    <property type="entry name" value="PseudoU_synth_2"/>
    <property type="match status" value="1"/>
</dbReference>
<evidence type="ECO:0000256" key="4">
    <source>
        <dbReference type="ARBA" id="ARBA00037670"/>
    </source>
</evidence>
<dbReference type="RefSeq" id="WP_124026360.1">
    <property type="nucleotide sequence ID" value="NZ_JBHRSN010000005.1"/>
</dbReference>